<proteinExistence type="predicted"/>
<reference evidence="2" key="1">
    <citation type="submission" date="2016-06" db="EMBL/GenBank/DDBJ databases">
        <authorList>
            <person name="Varghese N."/>
            <person name="Submissions Spin"/>
        </authorList>
    </citation>
    <scope>NUCLEOTIDE SEQUENCE [LARGE SCALE GENOMIC DNA]</scope>
    <source>
        <strain evidence="2">DSM 43819</strain>
    </source>
</reference>
<dbReference type="AlphaFoldDB" id="A0A1C5IV16"/>
<sequence>MATGAAGQRRLANVVEGWIGRGLLMVGDAMLGEWRFAE</sequence>
<name>A0A1C5IV16_9ACTN</name>
<accession>A0A1C5IV16</accession>
<evidence type="ECO:0000313" key="1">
    <source>
        <dbReference type="EMBL" id="SCG61586.1"/>
    </source>
</evidence>
<protein>
    <submittedName>
        <fullName evidence="1">Uncharacterized protein</fullName>
    </submittedName>
</protein>
<organism evidence="1 2">
    <name type="scientific">Micromonospora inositola</name>
    <dbReference type="NCBI Taxonomy" id="47865"/>
    <lineage>
        <taxon>Bacteria</taxon>
        <taxon>Bacillati</taxon>
        <taxon>Actinomycetota</taxon>
        <taxon>Actinomycetes</taxon>
        <taxon>Micromonosporales</taxon>
        <taxon>Micromonosporaceae</taxon>
        <taxon>Micromonospora</taxon>
    </lineage>
</organism>
<dbReference type="Proteomes" id="UP000198221">
    <property type="component" value="Chromosome I"/>
</dbReference>
<keyword evidence="2" id="KW-1185">Reference proteome</keyword>
<dbReference type="EMBL" id="LT607754">
    <property type="protein sequence ID" value="SCG61586.1"/>
    <property type="molecule type" value="Genomic_DNA"/>
</dbReference>
<evidence type="ECO:0000313" key="2">
    <source>
        <dbReference type="Proteomes" id="UP000198221"/>
    </source>
</evidence>
<gene>
    <name evidence="1" type="ORF">GA0070613_3416</name>
</gene>